<name>A0ACD3BBC9_9AGAR</name>
<evidence type="ECO:0000313" key="2">
    <source>
        <dbReference type="Proteomes" id="UP000308600"/>
    </source>
</evidence>
<dbReference type="Proteomes" id="UP000308600">
    <property type="component" value="Unassembled WGS sequence"/>
</dbReference>
<gene>
    <name evidence="1" type="ORF">BDN72DRAFT_892326</name>
</gene>
<sequence>MSSETTTRKKRSVSDATPSQDGDHRKRRRNRTTQSCLNCHTSKRMCDRKRPACARCTQLGLTGLCVYEVDDPSQRSDSQDESSRLLKRVAELEGVIRELKNKPHPRWVQSGNNPEDYDKWHTRAQTRAGSSEPTEQPSCAVPPSPGSSDKGDVPSTPSSSSGHRQPAGPRQNVYPAIALHSPSAQSPYYNSSPQSTPSPSTMTPTDEYPLTQAAIASHSTHDYDLSSMFLSYPSLMGCEEGAYGHIGKESQDRDQCFVKQPGGHCGCLHEASNYNVVLELSLRLRKAADVLARSAGHHMGSNCALNQRIADLDAFATNALGNISSPPEDMSTPLATPDRSQHGIGGGSMSHAPPTFGPGATRTLSGATVSPQSLHSLRSSWELMPSVSSASVSCDDSFMSWEPPRRG</sequence>
<proteinExistence type="predicted"/>
<reference evidence="1 2" key="1">
    <citation type="journal article" date="2019" name="Nat. Ecol. Evol.">
        <title>Megaphylogeny resolves global patterns of mushroom evolution.</title>
        <authorList>
            <person name="Varga T."/>
            <person name="Krizsan K."/>
            <person name="Foldi C."/>
            <person name="Dima B."/>
            <person name="Sanchez-Garcia M."/>
            <person name="Sanchez-Ramirez S."/>
            <person name="Szollosi G.J."/>
            <person name="Szarkandi J.G."/>
            <person name="Papp V."/>
            <person name="Albert L."/>
            <person name="Andreopoulos W."/>
            <person name="Angelini C."/>
            <person name="Antonin V."/>
            <person name="Barry K.W."/>
            <person name="Bougher N.L."/>
            <person name="Buchanan P."/>
            <person name="Buyck B."/>
            <person name="Bense V."/>
            <person name="Catcheside P."/>
            <person name="Chovatia M."/>
            <person name="Cooper J."/>
            <person name="Damon W."/>
            <person name="Desjardin D."/>
            <person name="Finy P."/>
            <person name="Geml J."/>
            <person name="Haridas S."/>
            <person name="Hughes K."/>
            <person name="Justo A."/>
            <person name="Karasinski D."/>
            <person name="Kautmanova I."/>
            <person name="Kiss B."/>
            <person name="Kocsube S."/>
            <person name="Kotiranta H."/>
            <person name="LaButti K.M."/>
            <person name="Lechner B.E."/>
            <person name="Liimatainen K."/>
            <person name="Lipzen A."/>
            <person name="Lukacs Z."/>
            <person name="Mihaltcheva S."/>
            <person name="Morgado L.N."/>
            <person name="Niskanen T."/>
            <person name="Noordeloos M.E."/>
            <person name="Ohm R.A."/>
            <person name="Ortiz-Santana B."/>
            <person name="Ovrebo C."/>
            <person name="Racz N."/>
            <person name="Riley R."/>
            <person name="Savchenko A."/>
            <person name="Shiryaev A."/>
            <person name="Soop K."/>
            <person name="Spirin V."/>
            <person name="Szebenyi C."/>
            <person name="Tomsovsky M."/>
            <person name="Tulloss R.E."/>
            <person name="Uehling J."/>
            <person name="Grigoriev I.V."/>
            <person name="Vagvolgyi C."/>
            <person name="Papp T."/>
            <person name="Martin F.M."/>
            <person name="Miettinen O."/>
            <person name="Hibbett D.S."/>
            <person name="Nagy L.G."/>
        </authorList>
    </citation>
    <scope>NUCLEOTIDE SEQUENCE [LARGE SCALE GENOMIC DNA]</scope>
    <source>
        <strain evidence="1 2">NL-1719</strain>
    </source>
</reference>
<organism evidence="1 2">
    <name type="scientific">Pluteus cervinus</name>
    <dbReference type="NCBI Taxonomy" id="181527"/>
    <lineage>
        <taxon>Eukaryota</taxon>
        <taxon>Fungi</taxon>
        <taxon>Dikarya</taxon>
        <taxon>Basidiomycota</taxon>
        <taxon>Agaricomycotina</taxon>
        <taxon>Agaricomycetes</taxon>
        <taxon>Agaricomycetidae</taxon>
        <taxon>Agaricales</taxon>
        <taxon>Pluteineae</taxon>
        <taxon>Pluteaceae</taxon>
        <taxon>Pluteus</taxon>
    </lineage>
</organism>
<dbReference type="EMBL" id="ML208263">
    <property type="protein sequence ID" value="TFK75363.1"/>
    <property type="molecule type" value="Genomic_DNA"/>
</dbReference>
<evidence type="ECO:0000313" key="1">
    <source>
        <dbReference type="EMBL" id="TFK75363.1"/>
    </source>
</evidence>
<protein>
    <submittedName>
        <fullName evidence="1">Uncharacterized protein</fullName>
    </submittedName>
</protein>
<keyword evidence="2" id="KW-1185">Reference proteome</keyword>
<accession>A0ACD3BBC9</accession>